<dbReference type="InterPro" id="IPR019861">
    <property type="entry name" value="PorP/SprF_Bacteroidetes"/>
</dbReference>
<evidence type="ECO:0000313" key="1">
    <source>
        <dbReference type="EMBL" id="SHI89815.1"/>
    </source>
</evidence>
<proteinExistence type="predicted"/>
<dbReference type="STRING" id="579105.SAMN04488096_105300"/>
<dbReference type="EMBL" id="FQYY01000005">
    <property type="protein sequence ID" value="SHI89815.1"/>
    <property type="molecule type" value="Genomic_DNA"/>
</dbReference>
<sequence length="340" mass="38772">MKKLNPYLLILVLFFTTNYFYAQERGIPVYSDYLTDNLYLVHPSMAGAATQTKLRLTARRQWFDVDDAPALETASLNGRVGENVGLGAILYNDSNGRFSQQGVYATFAYHLMFSRNRVDLNQLSFGLNVGVLQEKLDESDLVGGVNPNDPNISGVEQRDSFFNMDFGMSYYLFEFYTHFTVKNLIPQQRDIFSDEFETDNQRQYLFSAGYIIDPYGSDWTFEPSILFQAKEETSESSIDVNFKAYHDFDFGKLWGGLSYRRSFDGAEYTTDGASSVSNQKLQYVSPFLGINYGNFMFAYTYTYQANSIVLSNSGFHQITLGFNIGENKDPYDCNCPAINY</sequence>
<dbReference type="NCBIfam" id="TIGR03519">
    <property type="entry name" value="T9SS_PorP_fam"/>
    <property type="match status" value="1"/>
</dbReference>
<name>A0A1M6EWI7_9FLAO</name>
<dbReference type="AlphaFoldDB" id="A0A1M6EWI7"/>
<reference evidence="1 2" key="1">
    <citation type="submission" date="2016-11" db="EMBL/GenBank/DDBJ databases">
        <authorList>
            <person name="Jaros S."/>
            <person name="Januszkiewicz K."/>
            <person name="Wedrychowicz H."/>
        </authorList>
    </citation>
    <scope>NUCLEOTIDE SEQUENCE [LARGE SCALE GENOMIC DNA]</scope>
    <source>
        <strain evidence="1 2">DSM 21425</strain>
    </source>
</reference>
<dbReference type="Pfam" id="PF11751">
    <property type="entry name" value="PorP_SprF"/>
    <property type="match status" value="1"/>
</dbReference>
<evidence type="ECO:0000313" key="2">
    <source>
        <dbReference type="Proteomes" id="UP000184225"/>
    </source>
</evidence>
<keyword evidence="2" id="KW-1185">Reference proteome</keyword>
<dbReference type="OrthoDB" id="648347at2"/>
<dbReference type="RefSeq" id="WP_073150858.1">
    <property type="nucleotide sequence ID" value="NZ_FQYY01000005.1"/>
</dbReference>
<dbReference type="Proteomes" id="UP000184225">
    <property type="component" value="Unassembled WGS sequence"/>
</dbReference>
<gene>
    <name evidence="1" type="ORF">SAMN04488096_105300</name>
</gene>
<organism evidence="1 2">
    <name type="scientific">Mesonia phycicola</name>
    <dbReference type="NCBI Taxonomy" id="579105"/>
    <lineage>
        <taxon>Bacteria</taxon>
        <taxon>Pseudomonadati</taxon>
        <taxon>Bacteroidota</taxon>
        <taxon>Flavobacteriia</taxon>
        <taxon>Flavobacteriales</taxon>
        <taxon>Flavobacteriaceae</taxon>
        <taxon>Mesonia</taxon>
    </lineage>
</organism>
<protein>
    <submittedName>
        <fullName evidence="1">Type IX secretion system membrane protein, PorP/SprF family</fullName>
    </submittedName>
</protein>
<accession>A0A1M6EWI7</accession>